<protein>
    <recommendedName>
        <fullName evidence="4">DUF3883 domain-containing protein</fullName>
    </recommendedName>
</protein>
<dbReference type="Gene3D" id="1.10.357.40">
    <property type="entry name" value="YbiA-like"/>
    <property type="match status" value="1"/>
</dbReference>
<evidence type="ECO:0008006" key="4">
    <source>
        <dbReference type="Google" id="ProtNLM"/>
    </source>
</evidence>
<feature type="region of interest" description="Disordered" evidence="1">
    <location>
        <begin position="287"/>
        <end position="348"/>
    </location>
</feature>
<evidence type="ECO:0000256" key="1">
    <source>
        <dbReference type="SAM" id="MobiDB-lite"/>
    </source>
</evidence>
<dbReference type="Proteomes" id="UP001597475">
    <property type="component" value="Unassembled WGS sequence"/>
</dbReference>
<evidence type="ECO:0000313" key="3">
    <source>
        <dbReference type="Proteomes" id="UP001597475"/>
    </source>
</evidence>
<dbReference type="SUPFAM" id="SSF143990">
    <property type="entry name" value="YbiA-like"/>
    <property type="match status" value="1"/>
</dbReference>
<proteinExistence type="predicted"/>
<organism evidence="2 3">
    <name type="scientific">Deinococcus taklimakanensis</name>
    <dbReference type="NCBI Taxonomy" id="536443"/>
    <lineage>
        <taxon>Bacteria</taxon>
        <taxon>Thermotogati</taxon>
        <taxon>Deinococcota</taxon>
        <taxon>Deinococci</taxon>
        <taxon>Deinococcales</taxon>
        <taxon>Deinococcaceae</taxon>
        <taxon>Deinococcus</taxon>
    </lineage>
</organism>
<reference evidence="3" key="1">
    <citation type="journal article" date="2019" name="Int. J. Syst. Evol. Microbiol.">
        <title>The Global Catalogue of Microorganisms (GCM) 10K type strain sequencing project: providing services to taxonomists for standard genome sequencing and annotation.</title>
        <authorList>
            <consortium name="The Broad Institute Genomics Platform"/>
            <consortium name="The Broad Institute Genome Sequencing Center for Infectious Disease"/>
            <person name="Wu L."/>
            <person name="Ma J."/>
        </authorList>
    </citation>
    <scope>NUCLEOTIDE SEQUENCE [LARGE SCALE GENOMIC DNA]</scope>
    <source>
        <strain evidence="3">KCTC 33842</strain>
    </source>
</reference>
<evidence type="ECO:0000313" key="2">
    <source>
        <dbReference type="EMBL" id="MFD2609181.1"/>
    </source>
</evidence>
<feature type="compositionally biased region" description="Basic and acidic residues" evidence="1">
    <location>
        <begin position="293"/>
        <end position="308"/>
    </location>
</feature>
<sequence length="559" mass="59834">MPLPLGSLIAQTREDHASLDALVSEAAMQRVLRAEGHHVAGFGLWAVRRRARRQDVLERILRQPKDWTWLVFSPVPPGQLLPKDAELLARVIQGLHGVQYVQWTAQEQGVSFVSRSLRTTVVRGQPVLTPGSPRPDGSLTLPPGPLLPDLSRWAGVSAAQLGAALIEAAYVDRMAAADRGAFTNVDVLALAGTQPVVIEVKRRARTPEEAARPLPITTTQAGTLSHLRDAGCEVHFAVLLVPKGSTGRPGSALELGTWHAGAAVTRPGWGEMHVDLRGAMTPASLHGLRHAQSAHEQEAATPGKEREQATGGRSAVPSSPVAPKPQGMPRSSPDCPAGNRNTAPKLPKLKSPRQLVSFTFEYAFLRVWEAAPVKLGGRIYPSPAAAFLAARTLEVTVREALTEVLSPARAVRLAASAPAREDWVELRDRAAWEVLRTTYRGERSQRLVDTLPMLLNDPEVWGPSLEGLQGMAGLNLLSRLRGELATRQARQLGRCCLQCFWAQPGPWAGFLKCGHPGGVAGTLACVGAQACRGPGGVALVAVNTAAGPAFRSEQTADRP</sequence>
<comment type="caution">
    <text evidence="2">The sequence shown here is derived from an EMBL/GenBank/DDBJ whole genome shotgun (WGS) entry which is preliminary data.</text>
</comment>
<dbReference type="InterPro" id="IPR037238">
    <property type="entry name" value="YbiA-like_sf"/>
</dbReference>
<accession>A0ABW5P2Q7</accession>
<dbReference type="EMBL" id="JBHUMK010000029">
    <property type="protein sequence ID" value="MFD2609181.1"/>
    <property type="molecule type" value="Genomic_DNA"/>
</dbReference>
<name>A0ABW5P2Q7_9DEIO</name>
<dbReference type="RefSeq" id="WP_386844345.1">
    <property type="nucleotide sequence ID" value="NZ_JBHUMK010000029.1"/>
</dbReference>
<keyword evidence="3" id="KW-1185">Reference proteome</keyword>
<gene>
    <name evidence="2" type="ORF">ACFSR9_06975</name>
</gene>